<reference evidence="3 4" key="1">
    <citation type="journal article" date="2019" name="Environ. Microbiol.">
        <title>Species interactions and distinct microbial communities in high Arctic permafrost affected cryosols are associated with the CH4 and CO2 gas fluxes.</title>
        <authorList>
            <person name="Altshuler I."/>
            <person name="Hamel J."/>
            <person name="Turney S."/>
            <person name="Magnuson E."/>
            <person name="Levesque R."/>
            <person name="Greer C."/>
            <person name="Whyte L.G."/>
        </authorList>
    </citation>
    <scope>NUCLEOTIDE SEQUENCE [LARGE SCALE GENOMIC DNA]</scope>
    <source>
        <strain evidence="3 4">S9.3B</strain>
    </source>
</reference>
<dbReference type="GO" id="GO:0006355">
    <property type="term" value="P:regulation of DNA-templated transcription"/>
    <property type="evidence" value="ECO:0007669"/>
    <property type="project" value="InterPro"/>
</dbReference>
<evidence type="ECO:0000256" key="1">
    <source>
        <dbReference type="ARBA" id="ARBA00022724"/>
    </source>
</evidence>
<protein>
    <submittedName>
        <fullName evidence="3">IS630 family transposase</fullName>
    </submittedName>
</protein>
<dbReference type="NCBIfam" id="NF033545">
    <property type="entry name" value="transpos_IS630"/>
    <property type="match status" value="1"/>
</dbReference>
<evidence type="ECO:0000259" key="2">
    <source>
        <dbReference type="PROSITE" id="PS51057"/>
    </source>
</evidence>
<name>A0A502FW74_9PROT</name>
<accession>A0A502FW74</accession>
<comment type="caution">
    <text evidence="3">The sequence shown here is derived from an EMBL/GenBank/DDBJ whole genome shotgun (WGS) entry which is preliminary data.</text>
</comment>
<evidence type="ECO:0000313" key="3">
    <source>
        <dbReference type="EMBL" id="TPG53679.1"/>
    </source>
</evidence>
<dbReference type="GO" id="GO:0003677">
    <property type="term" value="F:DNA binding"/>
    <property type="evidence" value="ECO:0007669"/>
    <property type="project" value="InterPro"/>
</dbReference>
<dbReference type="EMBL" id="RCZP01000015">
    <property type="protein sequence ID" value="TPG53679.1"/>
    <property type="molecule type" value="Genomic_DNA"/>
</dbReference>
<sequence length="315" mass="34848">MTAPLSQDLRKRLVRAVEEGASAREAAARFAVSASAAIKLVRRVRQTGSTAPAKIGGYRKPLLAGQEEFLRELTASRKGITLAEIRAALIERGVAPVSLMTIWTMLKRLDQSHKKRALRAAEQDRPDVAAHRHHWRVWQRYMDPERFVFLDETGAATNMIRRYGWGPRGERLVDTTPHGHWRTTTFIAGLRSTGLVAPLVLDGPMTGEAFLAYIGQFLAPTLSKGDVVVLDNLAAHKVTGVREAIRATGASLLYLPPYSPDLNPIEQAFAKLKALLRKAAARTREALWTTIGRLLGNFTPAECRNYLANSGYAFE</sequence>
<dbReference type="SUPFAM" id="SSF46689">
    <property type="entry name" value="Homeodomain-like"/>
    <property type="match status" value="1"/>
</dbReference>
<dbReference type="Pfam" id="PF13358">
    <property type="entry name" value="DDE_3"/>
    <property type="match status" value="1"/>
</dbReference>
<dbReference type="Proteomes" id="UP000317078">
    <property type="component" value="Unassembled WGS sequence"/>
</dbReference>
<dbReference type="InterPro" id="IPR047655">
    <property type="entry name" value="Transpos_IS630-like"/>
</dbReference>
<dbReference type="OrthoDB" id="565387at2"/>
<dbReference type="InterPro" id="IPR036397">
    <property type="entry name" value="RNaseH_sf"/>
</dbReference>
<organism evidence="3 4">
    <name type="scientific">Muricoccus nepalensis</name>
    <dbReference type="NCBI Taxonomy" id="1854500"/>
    <lineage>
        <taxon>Bacteria</taxon>
        <taxon>Pseudomonadati</taxon>
        <taxon>Pseudomonadota</taxon>
        <taxon>Alphaproteobacteria</taxon>
        <taxon>Acetobacterales</taxon>
        <taxon>Roseomonadaceae</taxon>
        <taxon>Muricoccus</taxon>
    </lineage>
</organism>
<proteinExistence type="predicted"/>
<gene>
    <name evidence="3" type="ORF">EAH89_15885</name>
</gene>
<keyword evidence="1" id="KW-0563">Paired box</keyword>
<dbReference type="InterPro" id="IPR009057">
    <property type="entry name" value="Homeodomain-like_sf"/>
</dbReference>
<feature type="domain" description="Paired" evidence="2">
    <location>
        <begin position="1"/>
        <end position="121"/>
    </location>
</feature>
<dbReference type="InterPro" id="IPR036388">
    <property type="entry name" value="WH-like_DNA-bd_sf"/>
</dbReference>
<keyword evidence="4" id="KW-1185">Reference proteome</keyword>
<dbReference type="PROSITE" id="PS51057">
    <property type="entry name" value="PAIRED_2"/>
    <property type="match status" value="1"/>
</dbReference>
<dbReference type="Pfam" id="PF00292">
    <property type="entry name" value="PAX"/>
    <property type="match status" value="1"/>
</dbReference>
<dbReference type="InterPro" id="IPR038717">
    <property type="entry name" value="Tc1-like_DDE_dom"/>
</dbReference>
<dbReference type="Gene3D" id="3.30.420.10">
    <property type="entry name" value="Ribonuclease H-like superfamily/Ribonuclease H"/>
    <property type="match status" value="1"/>
</dbReference>
<dbReference type="Gene3D" id="1.10.10.10">
    <property type="entry name" value="Winged helix-like DNA-binding domain superfamily/Winged helix DNA-binding domain"/>
    <property type="match status" value="1"/>
</dbReference>
<dbReference type="AlphaFoldDB" id="A0A502FW74"/>
<dbReference type="PANTHER" id="PTHR46564">
    <property type="entry name" value="TRANSPOSASE"/>
    <property type="match status" value="1"/>
</dbReference>
<dbReference type="PANTHER" id="PTHR46564:SF1">
    <property type="entry name" value="TRANSPOSASE"/>
    <property type="match status" value="1"/>
</dbReference>
<evidence type="ECO:0000313" key="4">
    <source>
        <dbReference type="Proteomes" id="UP000317078"/>
    </source>
</evidence>
<dbReference type="InterPro" id="IPR001523">
    <property type="entry name" value="Paired_dom"/>
</dbReference>